<evidence type="ECO:0000313" key="1">
    <source>
        <dbReference type="EMBL" id="NZA00848.1"/>
    </source>
</evidence>
<sequence>MRTQTREEELSHKLLEHLAKEKPRRAVVALLLAASAIAKACNDNQGVAEIMRVTADHVENDLAVDLVALQ</sequence>
<dbReference type="EMBL" id="JACCKX010000001">
    <property type="protein sequence ID" value="NZA00848.1"/>
    <property type="molecule type" value="Genomic_DNA"/>
</dbReference>
<organism evidence="1 2">
    <name type="scientific">Ottowia beijingensis</name>
    <dbReference type="NCBI Taxonomy" id="1207057"/>
    <lineage>
        <taxon>Bacteria</taxon>
        <taxon>Pseudomonadati</taxon>
        <taxon>Pseudomonadota</taxon>
        <taxon>Betaproteobacteria</taxon>
        <taxon>Burkholderiales</taxon>
        <taxon>Comamonadaceae</taxon>
        <taxon>Ottowia</taxon>
    </lineage>
</organism>
<name>A0A853IW93_9BURK</name>
<dbReference type="RefSeq" id="WP_180549383.1">
    <property type="nucleotide sequence ID" value="NZ_JACCKX010000001.1"/>
</dbReference>
<comment type="caution">
    <text evidence="1">The sequence shown here is derived from an EMBL/GenBank/DDBJ whole genome shotgun (WGS) entry which is preliminary data.</text>
</comment>
<accession>A0A853IW93</accession>
<evidence type="ECO:0000313" key="2">
    <source>
        <dbReference type="Proteomes" id="UP000589716"/>
    </source>
</evidence>
<protein>
    <submittedName>
        <fullName evidence="1">Uncharacterized protein</fullName>
    </submittedName>
</protein>
<dbReference type="Proteomes" id="UP000589716">
    <property type="component" value="Unassembled WGS sequence"/>
</dbReference>
<dbReference type="AlphaFoldDB" id="A0A853IW93"/>
<gene>
    <name evidence="1" type="ORF">H0I39_01925</name>
</gene>
<proteinExistence type="predicted"/>
<keyword evidence="2" id="KW-1185">Reference proteome</keyword>
<reference evidence="1 2" key="1">
    <citation type="submission" date="2020-07" db="EMBL/GenBank/DDBJ databases">
        <authorList>
            <person name="Maaloum M."/>
        </authorList>
    </citation>
    <scope>NUCLEOTIDE SEQUENCE [LARGE SCALE GENOMIC DNA]</scope>
    <source>
        <strain evidence="1 2">GCS-AN-3</strain>
    </source>
</reference>